<dbReference type="STRING" id="1007099.SAMN05216287_1304"/>
<evidence type="ECO:0000313" key="4">
    <source>
        <dbReference type="Proteomes" id="UP000249198"/>
    </source>
</evidence>
<proteinExistence type="predicted"/>
<organism evidence="1 4">
    <name type="scientific">Pseudomonas kuykendallii</name>
    <dbReference type="NCBI Taxonomy" id="1007099"/>
    <lineage>
        <taxon>Bacteria</taxon>
        <taxon>Pseudomonadati</taxon>
        <taxon>Pseudomonadota</taxon>
        <taxon>Gammaproteobacteria</taxon>
        <taxon>Pseudomonadales</taxon>
        <taxon>Pseudomonadaceae</taxon>
        <taxon>Pseudomonas</taxon>
    </lineage>
</organism>
<evidence type="ECO:0000313" key="1">
    <source>
        <dbReference type="EMBL" id="PZP23256.1"/>
    </source>
</evidence>
<evidence type="ECO:0000313" key="3">
    <source>
        <dbReference type="Proteomes" id="UP000243778"/>
    </source>
</evidence>
<dbReference type="InterPro" id="IPR013433">
    <property type="entry name" value="PHA_gran_rgn"/>
</dbReference>
<protein>
    <submittedName>
        <fullName evidence="1 2">Polyhydroxyalkanoic acid system protein</fullName>
    </submittedName>
</protein>
<dbReference type="AlphaFoldDB" id="A0A2W5ET52"/>
<reference evidence="1 4" key="3">
    <citation type="submission" date="2017-08" db="EMBL/GenBank/DDBJ databases">
        <title>Infants hospitalized years apart are colonized by the same room-sourced microbial strains.</title>
        <authorList>
            <person name="Brooks B."/>
            <person name="Olm M.R."/>
            <person name="Firek B.A."/>
            <person name="Baker R."/>
            <person name="Thomas B.C."/>
            <person name="Morowitz M.J."/>
            <person name="Banfield J.F."/>
        </authorList>
    </citation>
    <scope>NUCLEOTIDE SEQUENCE [LARGE SCALE GENOMIC DNA]</scope>
    <source>
        <strain evidence="1">S2_009_000_R2_77</strain>
    </source>
</reference>
<keyword evidence="3" id="KW-1185">Reference proteome</keyword>
<accession>A0A2W5ET52</accession>
<dbReference type="Pfam" id="PF09650">
    <property type="entry name" value="PHA_gran_rgn"/>
    <property type="match status" value="1"/>
</dbReference>
<dbReference type="EMBL" id="FNNU01000002">
    <property type="protein sequence ID" value="SDW70132.1"/>
    <property type="molecule type" value="Genomic_DNA"/>
</dbReference>
<dbReference type="RefSeq" id="WP_090225651.1">
    <property type="nucleotide sequence ID" value="NZ_DALYZG010000003.1"/>
</dbReference>
<dbReference type="Proteomes" id="UP000249198">
    <property type="component" value="Unassembled WGS sequence"/>
</dbReference>
<dbReference type="Proteomes" id="UP000243778">
    <property type="component" value="Unassembled WGS sequence"/>
</dbReference>
<dbReference type="OrthoDB" id="287584at2"/>
<evidence type="ECO:0000313" key="2">
    <source>
        <dbReference type="EMBL" id="SDW70132.1"/>
    </source>
</evidence>
<accession>A0A1H2VP39</accession>
<name>A0A2W5ET52_9PSED</name>
<dbReference type="EMBL" id="QFOH01000014">
    <property type="protein sequence ID" value="PZP23256.1"/>
    <property type="molecule type" value="Genomic_DNA"/>
</dbReference>
<reference evidence="2" key="2">
    <citation type="submission" date="2016-10" db="EMBL/GenBank/DDBJ databases">
        <authorList>
            <person name="de Groot N.N."/>
        </authorList>
    </citation>
    <scope>NUCLEOTIDE SEQUENCE [LARGE SCALE GENOMIC DNA]</scope>
    <source>
        <strain evidence="2">NRRL B-59562</strain>
    </source>
</reference>
<gene>
    <name evidence="1" type="ORF">DI599_12815</name>
    <name evidence="2" type="ORF">SAMN05216287_1304</name>
</gene>
<sequence>MSSIRIEREHSLGLEAARGKAEAIAARLASDFGVSSQWAGDDLELSHSAANGRIQVEEDRVRIELKLGLMLAAMKAPIQAKIERSLEKALGQA</sequence>
<reference evidence="3" key="1">
    <citation type="submission" date="2016-10" db="EMBL/GenBank/DDBJ databases">
        <authorList>
            <person name="Varghese N."/>
            <person name="Submissions S."/>
        </authorList>
    </citation>
    <scope>NUCLEOTIDE SEQUENCE [LARGE SCALE GENOMIC DNA]</scope>
    <source>
        <strain evidence="3">NRRL B-59562</strain>
    </source>
</reference>
<dbReference type="NCBIfam" id="TIGR02610">
    <property type="entry name" value="PHA_gran_rgn"/>
    <property type="match status" value="1"/>
</dbReference>